<dbReference type="Gene3D" id="3.10.129.10">
    <property type="entry name" value="Hotdog Thioesterase"/>
    <property type="match status" value="1"/>
</dbReference>
<dbReference type="CDD" id="cd00586">
    <property type="entry name" value="4HBT"/>
    <property type="match status" value="1"/>
</dbReference>
<sequence length="158" mass="17437">MVADLPALVDEVAPPEWEDGNGHVNVSHYFTLHLRAAEESIRSLDLHDEYRRDAGAGTFSIEQHIRFLGEVLVGDRVSVHVRWIARGRKVAHAVSLVVNHRTGTVVNVLEMLEAHVDLTNRRTSEWGAGAAERLDALIRGHGALAWSAPLSGTIRVRS</sequence>
<dbReference type="AlphaFoldDB" id="A0A2S1R9J0"/>
<reference evidence="1 2" key="1">
    <citation type="submission" date="2016-04" db="EMBL/GenBank/DDBJ databases">
        <title>Complete genome sequence of Dietzia lutea YIM 80766T, a strain isolated from desert soil in Egypt.</title>
        <authorList>
            <person name="Zhao J."/>
            <person name="Hu B."/>
            <person name="Geng S."/>
            <person name="Nie Y."/>
            <person name="Tang Y."/>
        </authorList>
    </citation>
    <scope>NUCLEOTIDE SEQUENCE [LARGE SCALE GENOMIC DNA]</scope>
    <source>
        <strain evidence="1 2">YIM 80766</strain>
    </source>
</reference>
<keyword evidence="2" id="KW-1185">Reference proteome</keyword>
<accession>A0A2S1R9J0</accession>
<dbReference type="InterPro" id="IPR029069">
    <property type="entry name" value="HotDog_dom_sf"/>
</dbReference>
<evidence type="ECO:0008006" key="3">
    <source>
        <dbReference type="Google" id="ProtNLM"/>
    </source>
</evidence>
<organism evidence="1 2">
    <name type="scientific">Dietzia lutea</name>
    <dbReference type="NCBI Taxonomy" id="546160"/>
    <lineage>
        <taxon>Bacteria</taxon>
        <taxon>Bacillati</taxon>
        <taxon>Actinomycetota</taxon>
        <taxon>Actinomycetes</taxon>
        <taxon>Mycobacteriales</taxon>
        <taxon>Dietziaceae</taxon>
        <taxon>Dietzia</taxon>
    </lineage>
</organism>
<name>A0A2S1R9J0_9ACTN</name>
<dbReference type="KEGG" id="dlu:A6035_12800"/>
<protein>
    <recommendedName>
        <fullName evidence="3">Thioesterase</fullName>
    </recommendedName>
</protein>
<dbReference type="EMBL" id="CP015449">
    <property type="protein sequence ID" value="AWH92901.1"/>
    <property type="molecule type" value="Genomic_DNA"/>
</dbReference>
<dbReference type="SUPFAM" id="SSF54637">
    <property type="entry name" value="Thioesterase/thiol ester dehydrase-isomerase"/>
    <property type="match status" value="1"/>
</dbReference>
<evidence type="ECO:0000313" key="2">
    <source>
        <dbReference type="Proteomes" id="UP000244928"/>
    </source>
</evidence>
<dbReference type="Pfam" id="PF13279">
    <property type="entry name" value="4HBT_2"/>
    <property type="match status" value="1"/>
</dbReference>
<evidence type="ECO:0000313" key="1">
    <source>
        <dbReference type="EMBL" id="AWH92901.1"/>
    </source>
</evidence>
<gene>
    <name evidence="1" type="ORF">A6035_12800</name>
</gene>
<proteinExistence type="predicted"/>
<dbReference type="Proteomes" id="UP000244928">
    <property type="component" value="Chromosome"/>
</dbReference>